<feature type="transmembrane region" description="Helical" evidence="7">
    <location>
        <begin position="79"/>
        <end position="100"/>
    </location>
</feature>
<dbReference type="PANTHER" id="PTHR30151">
    <property type="entry name" value="ALKANE SULFONATE ABC TRANSPORTER-RELATED, MEMBRANE SUBUNIT"/>
    <property type="match status" value="1"/>
</dbReference>
<dbReference type="PROSITE" id="PS50928">
    <property type="entry name" value="ABC_TM1"/>
    <property type="match status" value="1"/>
</dbReference>
<dbReference type="CDD" id="cd06261">
    <property type="entry name" value="TM_PBP2"/>
    <property type="match status" value="1"/>
</dbReference>
<comment type="similarity">
    <text evidence="7">Belongs to the binding-protein-dependent transport system permease family.</text>
</comment>
<name>A0ABY5M965_9ACTN</name>
<evidence type="ECO:0000256" key="3">
    <source>
        <dbReference type="ARBA" id="ARBA00022475"/>
    </source>
</evidence>
<dbReference type="EMBL" id="CP102173">
    <property type="protein sequence ID" value="UUP13563.1"/>
    <property type="molecule type" value="Genomic_DNA"/>
</dbReference>
<dbReference type="InterPro" id="IPR000515">
    <property type="entry name" value="MetI-like"/>
</dbReference>
<evidence type="ECO:0000256" key="1">
    <source>
        <dbReference type="ARBA" id="ARBA00004651"/>
    </source>
</evidence>
<comment type="subcellular location">
    <subcellularLocation>
        <location evidence="1 7">Cell membrane</location>
        <topology evidence="1 7">Multi-pass membrane protein</topology>
    </subcellularLocation>
</comment>
<evidence type="ECO:0000313" key="9">
    <source>
        <dbReference type="EMBL" id="UUP13563.1"/>
    </source>
</evidence>
<evidence type="ECO:0000256" key="4">
    <source>
        <dbReference type="ARBA" id="ARBA00022692"/>
    </source>
</evidence>
<dbReference type="Pfam" id="PF00528">
    <property type="entry name" value="BPD_transp_1"/>
    <property type="match status" value="1"/>
</dbReference>
<keyword evidence="10" id="KW-1185">Reference proteome</keyword>
<keyword evidence="2 7" id="KW-0813">Transport</keyword>
<evidence type="ECO:0000256" key="7">
    <source>
        <dbReference type="RuleBase" id="RU363032"/>
    </source>
</evidence>
<feature type="domain" description="ABC transmembrane type-1" evidence="8">
    <location>
        <begin position="76"/>
        <end position="256"/>
    </location>
</feature>
<evidence type="ECO:0000259" key="8">
    <source>
        <dbReference type="PROSITE" id="PS50928"/>
    </source>
</evidence>
<reference evidence="9 10" key="1">
    <citation type="submission" date="2022-08" db="EMBL/GenBank/DDBJ databases">
        <title>novel species in genus Aeromicrobium.</title>
        <authorList>
            <person name="Ye L."/>
        </authorList>
    </citation>
    <scope>NUCLEOTIDE SEQUENCE [LARGE SCALE GENOMIC DNA]</scope>
    <source>
        <strain evidence="10">zg-Y1379</strain>
    </source>
</reference>
<protein>
    <submittedName>
        <fullName evidence="9">ABC transporter permease</fullName>
    </submittedName>
</protein>
<accession>A0ABY5M965</accession>
<sequence length="272" mass="28950">MTTAPLAPGRRGLRLQLRFPRRLALGATTLAVLLALWELVGVRQLVPFVVPFTDALSGAWSLVTSERLKTDVLPSAGRALAGFLLGGSVGYVIGTLLGVLPTLERWTRPALEFARATPVPILIPVLFAAFGASSTTRIGLIALAAAWPVLLNATDGARAVDVRLLDAARVAGYGPVMRLRRVTVPAALPQVFAGLRIALGLSLVMMVVSEMVSADSGLGQFVLQSQRSFALLDMYSGVLVLATLGGLFTAAFNLVERRALRWYHGQKGMAHD</sequence>
<evidence type="ECO:0000256" key="5">
    <source>
        <dbReference type="ARBA" id="ARBA00022989"/>
    </source>
</evidence>
<dbReference type="InterPro" id="IPR035906">
    <property type="entry name" value="MetI-like_sf"/>
</dbReference>
<keyword evidence="3" id="KW-1003">Cell membrane</keyword>
<keyword evidence="4 7" id="KW-0812">Transmembrane</keyword>
<feature type="transmembrane region" description="Helical" evidence="7">
    <location>
        <begin position="229"/>
        <end position="252"/>
    </location>
</feature>
<dbReference type="RefSeq" id="WP_232403685.1">
    <property type="nucleotide sequence ID" value="NZ_CP102173.1"/>
</dbReference>
<dbReference type="Gene3D" id="1.10.3720.10">
    <property type="entry name" value="MetI-like"/>
    <property type="match status" value="1"/>
</dbReference>
<dbReference type="PANTHER" id="PTHR30151:SF0">
    <property type="entry name" value="ABC TRANSPORTER PERMEASE PROTEIN MJ0413-RELATED"/>
    <property type="match status" value="1"/>
</dbReference>
<dbReference type="SUPFAM" id="SSF161098">
    <property type="entry name" value="MetI-like"/>
    <property type="match status" value="1"/>
</dbReference>
<organism evidence="9 10">
    <name type="scientific">Aeromicrobium wangtongii</name>
    <dbReference type="NCBI Taxonomy" id="2969247"/>
    <lineage>
        <taxon>Bacteria</taxon>
        <taxon>Bacillati</taxon>
        <taxon>Actinomycetota</taxon>
        <taxon>Actinomycetes</taxon>
        <taxon>Propionibacteriales</taxon>
        <taxon>Nocardioidaceae</taxon>
        <taxon>Aeromicrobium</taxon>
    </lineage>
</organism>
<dbReference type="Proteomes" id="UP001316184">
    <property type="component" value="Chromosome"/>
</dbReference>
<evidence type="ECO:0000256" key="2">
    <source>
        <dbReference type="ARBA" id="ARBA00022448"/>
    </source>
</evidence>
<feature type="transmembrane region" description="Helical" evidence="7">
    <location>
        <begin position="187"/>
        <end position="208"/>
    </location>
</feature>
<gene>
    <name evidence="9" type="ORF">NQV15_17195</name>
</gene>
<evidence type="ECO:0000256" key="6">
    <source>
        <dbReference type="ARBA" id="ARBA00023136"/>
    </source>
</evidence>
<keyword evidence="5 7" id="KW-1133">Transmembrane helix</keyword>
<keyword evidence="6 7" id="KW-0472">Membrane</keyword>
<proteinExistence type="inferred from homology"/>
<evidence type="ECO:0000313" key="10">
    <source>
        <dbReference type="Proteomes" id="UP001316184"/>
    </source>
</evidence>